<keyword evidence="3" id="KW-1003">Cell membrane</keyword>
<evidence type="ECO:0000256" key="4">
    <source>
        <dbReference type="ARBA" id="ARBA00022692"/>
    </source>
</evidence>
<feature type="transmembrane region" description="Helical" evidence="7">
    <location>
        <begin position="299"/>
        <end position="320"/>
    </location>
</feature>
<evidence type="ECO:0000256" key="2">
    <source>
        <dbReference type="ARBA" id="ARBA00005745"/>
    </source>
</evidence>
<dbReference type="PANTHER" id="PTHR30012">
    <property type="entry name" value="GENERAL SECRETION PATHWAY PROTEIN"/>
    <property type="match status" value="1"/>
</dbReference>
<evidence type="ECO:0000313" key="9">
    <source>
        <dbReference type="EMBL" id="KRM87028.1"/>
    </source>
</evidence>
<dbReference type="Pfam" id="PF00482">
    <property type="entry name" value="T2SSF"/>
    <property type="match status" value="2"/>
</dbReference>
<feature type="transmembrane region" description="Helical" evidence="7">
    <location>
        <begin position="108"/>
        <end position="129"/>
    </location>
</feature>
<dbReference type="Proteomes" id="UP000051576">
    <property type="component" value="Unassembled WGS sequence"/>
</dbReference>
<evidence type="ECO:0000256" key="5">
    <source>
        <dbReference type="ARBA" id="ARBA00022989"/>
    </source>
</evidence>
<evidence type="ECO:0000256" key="6">
    <source>
        <dbReference type="ARBA" id="ARBA00023136"/>
    </source>
</evidence>
<keyword evidence="5 7" id="KW-1133">Transmembrane helix</keyword>
<comment type="similarity">
    <text evidence="2">Belongs to the GSP F family.</text>
</comment>
<evidence type="ECO:0000259" key="8">
    <source>
        <dbReference type="Pfam" id="PF00482"/>
    </source>
</evidence>
<dbReference type="STRING" id="1133569.FD21_GL001442"/>
<proteinExistence type="inferred from homology"/>
<name>A0A0R2CAI5_9LACO</name>
<dbReference type="InterPro" id="IPR003004">
    <property type="entry name" value="GspF/PilC"/>
</dbReference>
<protein>
    <submittedName>
        <fullName evidence="9">Comg operon protein 2</fullName>
    </submittedName>
</protein>
<feature type="transmembrane region" description="Helical" evidence="7">
    <location>
        <begin position="149"/>
        <end position="167"/>
    </location>
</feature>
<dbReference type="PANTHER" id="PTHR30012:SF0">
    <property type="entry name" value="TYPE II SECRETION SYSTEM PROTEIN F-RELATED"/>
    <property type="match status" value="1"/>
</dbReference>
<dbReference type="GO" id="GO:0005886">
    <property type="term" value="C:plasma membrane"/>
    <property type="evidence" value="ECO:0007669"/>
    <property type="project" value="UniProtKB-SubCell"/>
</dbReference>
<dbReference type="InterPro" id="IPR042094">
    <property type="entry name" value="T2SS_GspF_sf"/>
</dbReference>
<feature type="domain" description="Type II secretion system protein GspF" evidence="8">
    <location>
        <begin position="206"/>
        <end position="325"/>
    </location>
</feature>
<reference evidence="9 10" key="1">
    <citation type="journal article" date="2015" name="Genome Announc.">
        <title>Expanding the biotechnology potential of lactobacilli through comparative genomics of 213 strains and associated genera.</title>
        <authorList>
            <person name="Sun Z."/>
            <person name="Harris H.M."/>
            <person name="McCann A."/>
            <person name="Guo C."/>
            <person name="Argimon S."/>
            <person name="Zhang W."/>
            <person name="Yang X."/>
            <person name="Jeffery I.B."/>
            <person name="Cooney J.C."/>
            <person name="Kagawa T.F."/>
            <person name="Liu W."/>
            <person name="Song Y."/>
            <person name="Salvetti E."/>
            <person name="Wrobel A."/>
            <person name="Rasinkangas P."/>
            <person name="Parkhill J."/>
            <person name="Rea M.C."/>
            <person name="O'Sullivan O."/>
            <person name="Ritari J."/>
            <person name="Douillard F.P."/>
            <person name="Paul Ross R."/>
            <person name="Yang R."/>
            <person name="Briner A.E."/>
            <person name="Felis G.E."/>
            <person name="de Vos W.M."/>
            <person name="Barrangou R."/>
            <person name="Klaenhammer T.R."/>
            <person name="Caufield P.W."/>
            <person name="Cui Y."/>
            <person name="Zhang H."/>
            <person name="O'Toole P.W."/>
        </authorList>
    </citation>
    <scope>NUCLEOTIDE SEQUENCE [LARGE SCALE GENOMIC DNA]</scope>
    <source>
        <strain evidence="9 10">DSM 20605</strain>
    </source>
</reference>
<comment type="caution">
    <text evidence="9">The sequence shown here is derived from an EMBL/GenBank/DDBJ whole genome shotgun (WGS) entry which is preliminary data.</text>
</comment>
<evidence type="ECO:0000256" key="3">
    <source>
        <dbReference type="ARBA" id="ARBA00022475"/>
    </source>
</evidence>
<evidence type="ECO:0000256" key="7">
    <source>
        <dbReference type="SAM" id="Phobius"/>
    </source>
</evidence>
<dbReference type="EMBL" id="AYYX01000041">
    <property type="protein sequence ID" value="KRM87028.1"/>
    <property type="molecule type" value="Genomic_DNA"/>
</dbReference>
<keyword evidence="10" id="KW-1185">Reference proteome</keyword>
<evidence type="ECO:0000313" key="10">
    <source>
        <dbReference type="Proteomes" id="UP000051576"/>
    </source>
</evidence>
<dbReference type="PATRIC" id="fig|1133569.4.peg.1580"/>
<gene>
    <name evidence="9" type="ORF">FD21_GL001442</name>
</gene>
<evidence type="ECO:0000256" key="1">
    <source>
        <dbReference type="ARBA" id="ARBA00004651"/>
    </source>
</evidence>
<keyword evidence="4 7" id="KW-0812">Transmembrane</keyword>
<dbReference type="InterPro" id="IPR018076">
    <property type="entry name" value="T2SS_GspF_dom"/>
</dbReference>
<dbReference type="AlphaFoldDB" id="A0A0R2CAI5"/>
<sequence>MDNSKWTLKEQTDFFQTCSDLLQAGFSIKKIASDLPLLFPQSRDKYRQLEKELLQGKTLSSSLRPFVNRDIADQLWIAEQHGMLLLSLEQLAKFYGQRQRQKEHLQGVLFYPFLLIALLVVLVIMVNYWLKPELIDFQASSNSLNSFNLLMQVLLGIVLSGVGIYFLRVKKYFFQKKYLSKWDWLCQVPVLGKLFREYAYYYLTFNLGLMLKSGLDLQKICMLLTRFDEKSLLFQFSHCLHDASLSGNLLTTLPAQRAFIPPEFRLFFSKGHTSSQLSEELLYFSSVKYQRLLSSFSRLIELIQPIMFILVALVIVSTYLEILLPLYQNLGGVSDENY</sequence>
<dbReference type="eggNOG" id="COG1459">
    <property type="taxonomic scope" value="Bacteria"/>
</dbReference>
<comment type="subcellular location">
    <subcellularLocation>
        <location evidence="1">Cell membrane</location>
        <topology evidence="1">Multi-pass membrane protein</topology>
    </subcellularLocation>
</comment>
<accession>A0A0R2CAI5</accession>
<organism evidence="9 10">
    <name type="scientific">Liquorilactobacillus vini DSM 20605</name>
    <dbReference type="NCBI Taxonomy" id="1133569"/>
    <lineage>
        <taxon>Bacteria</taxon>
        <taxon>Bacillati</taxon>
        <taxon>Bacillota</taxon>
        <taxon>Bacilli</taxon>
        <taxon>Lactobacillales</taxon>
        <taxon>Lactobacillaceae</taxon>
        <taxon>Liquorilactobacillus</taxon>
    </lineage>
</organism>
<feature type="domain" description="Type II secretion system protein GspF" evidence="8">
    <location>
        <begin position="14"/>
        <end position="126"/>
    </location>
</feature>
<keyword evidence="6 7" id="KW-0472">Membrane</keyword>
<dbReference type="Gene3D" id="1.20.81.30">
    <property type="entry name" value="Type II secretion system (T2SS), domain F"/>
    <property type="match status" value="1"/>
</dbReference>